<evidence type="ECO:0000313" key="2">
    <source>
        <dbReference type="Proteomes" id="UP001432027"/>
    </source>
</evidence>
<gene>
    <name evidence="1" type="ORF">PENTCL1PPCAC_11055</name>
</gene>
<dbReference type="AlphaFoldDB" id="A0AAV5T0A0"/>
<reference evidence="1" key="1">
    <citation type="submission" date="2023-10" db="EMBL/GenBank/DDBJ databases">
        <title>Genome assembly of Pristionchus species.</title>
        <authorList>
            <person name="Yoshida K."/>
            <person name="Sommer R.J."/>
        </authorList>
    </citation>
    <scope>NUCLEOTIDE SEQUENCE</scope>
    <source>
        <strain evidence="1">RS0144</strain>
    </source>
</reference>
<dbReference type="Proteomes" id="UP001432027">
    <property type="component" value="Unassembled WGS sequence"/>
</dbReference>
<comment type="caution">
    <text evidence="1">The sequence shown here is derived from an EMBL/GenBank/DDBJ whole genome shotgun (WGS) entry which is preliminary data.</text>
</comment>
<proteinExistence type="predicted"/>
<organism evidence="1 2">
    <name type="scientific">Pristionchus entomophagus</name>
    <dbReference type="NCBI Taxonomy" id="358040"/>
    <lineage>
        <taxon>Eukaryota</taxon>
        <taxon>Metazoa</taxon>
        <taxon>Ecdysozoa</taxon>
        <taxon>Nematoda</taxon>
        <taxon>Chromadorea</taxon>
        <taxon>Rhabditida</taxon>
        <taxon>Rhabditina</taxon>
        <taxon>Diplogasteromorpha</taxon>
        <taxon>Diplogasteroidea</taxon>
        <taxon>Neodiplogasteridae</taxon>
        <taxon>Pristionchus</taxon>
    </lineage>
</organism>
<accession>A0AAV5T0A0</accession>
<feature type="non-terminal residue" evidence="1">
    <location>
        <position position="136"/>
    </location>
</feature>
<dbReference type="EMBL" id="BTSX01000003">
    <property type="protein sequence ID" value="GMS88880.1"/>
    <property type="molecule type" value="Genomic_DNA"/>
</dbReference>
<protein>
    <submittedName>
        <fullName evidence="1">Uncharacterized protein</fullName>
    </submittedName>
</protein>
<keyword evidence="2" id="KW-1185">Reference proteome</keyword>
<sequence length="136" mass="15761">YEKYNTYDDQTWERMEEEAAKSPDGIFWSGRWCMGKKDEIKEGSIGMKHMQEVMIRDDGKKCHYLQILLLLSMFVNRSLISTSKKISVKFQGTGSLLAPEFNRYIIAEDNYNLNPDGRSLFRALLTMCSDKIARAC</sequence>
<name>A0AAV5T0A0_9BILA</name>
<feature type="non-terminal residue" evidence="1">
    <location>
        <position position="1"/>
    </location>
</feature>
<evidence type="ECO:0000313" key="1">
    <source>
        <dbReference type="EMBL" id="GMS88880.1"/>
    </source>
</evidence>